<comment type="caution">
    <text evidence="19">The sequence shown here is derived from an EMBL/GenBank/DDBJ whole genome shotgun (WGS) entry which is preliminary data.</text>
</comment>
<comment type="similarity">
    <text evidence="3">Belongs to the ATP-dependent AMP-binding enzyme family.</text>
</comment>
<keyword evidence="6" id="KW-0479">Metal-binding</keyword>
<evidence type="ECO:0000256" key="10">
    <source>
        <dbReference type="ARBA" id="ARBA00023002"/>
    </source>
</evidence>
<evidence type="ECO:0000256" key="15">
    <source>
        <dbReference type="ARBA" id="ARBA00048497"/>
    </source>
</evidence>
<keyword evidence="16" id="KW-0472">Membrane</keyword>
<dbReference type="OrthoDB" id="10253869at2759"/>
<dbReference type="InterPro" id="IPR045851">
    <property type="entry name" value="AMP-bd_C_sf"/>
</dbReference>
<evidence type="ECO:0000256" key="16">
    <source>
        <dbReference type="SAM" id="Phobius"/>
    </source>
</evidence>
<reference evidence="19" key="1">
    <citation type="submission" date="2019-08" db="EMBL/GenBank/DDBJ databases">
        <title>The genome of the North American firefly Photinus pyralis.</title>
        <authorList>
            <consortium name="Photinus pyralis genome working group"/>
            <person name="Fallon T.R."/>
            <person name="Sander Lower S.E."/>
            <person name="Weng J.-K."/>
        </authorList>
    </citation>
    <scope>NUCLEOTIDE SEQUENCE</scope>
    <source>
        <strain evidence="19">TRF0915ILg1</strain>
        <tissue evidence="19">Whole body</tissue>
    </source>
</reference>
<keyword evidence="13" id="KW-0455">Luminescence</keyword>
<dbReference type="Gene3D" id="2.30.38.10">
    <property type="entry name" value="Luciferase, Domain 3"/>
    <property type="match status" value="1"/>
</dbReference>
<dbReference type="AlphaFoldDB" id="A0A8K0C402"/>
<dbReference type="InterPro" id="IPR000873">
    <property type="entry name" value="AMP-dep_synth/lig_dom"/>
</dbReference>
<evidence type="ECO:0000313" key="19">
    <source>
        <dbReference type="EMBL" id="KAF2879338.1"/>
    </source>
</evidence>
<keyword evidence="7" id="KW-0547">Nucleotide-binding</keyword>
<comment type="subcellular location">
    <subcellularLocation>
        <location evidence="2">Peroxisome</location>
    </subcellularLocation>
</comment>
<keyword evidence="16" id="KW-1133">Transmembrane helix</keyword>
<evidence type="ECO:0000256" key="13">
    <source>
        <dbReference type="ARBA" id="ARBA00023223"/>
    </source>
</evidence>
<dbReference type="FunFam" id="3.40.50.12780:FF:000003">
    <property type="entry name" value="Long-chain-fatty-acid--CoA ligase FadD"/>
    <property type="match status" value="1"/>
</dbReference>
<keyword evidence="12" id="KW-0576">Peroxisome</keyword>
<keyword evidence="8" id="KW-0067">ATP-binding</keyword>
<evidence type="ECO:0000256" key="6">
    <source>
        <dbReference type="ARBA" id="ARBA00022723"/>
    </source>
</evidence>
<dbReference type="SUPFAM" id="SSF56801">
    <property type="entry name" value="Acetyl-CoA synthetase-like"/>
    <property type="match status" value="1"/>
</dbReference>
<evidence type="ECO:0000256" key="5">
    <source>
        <dbReference type="ARBA" id="ARBA00019043"/>
    </source>
</evidence>
<comment type="catalytic activity">
    <reaction evidence="15">
        <text>firefly D-luciferin + ATP + O2 = firefly oxyluciferin + hnu + AMP + CO2 + diphosphate</text>
        <dbReference type="Rhea" id="RHEA:10732"/>
        <dbReference type="ChEBI" id="CHEBI:15379"/>
        <dbReference type="ChEBI" id="CHEBI:16526"/>
        <dbReference type="ChEBI" id="CHEBI:16792"/>
        <dbReference type="ChEBI" id="CHEBI:30212"/>
        <dbReference type="ChEBI" id="CHEBI:30616"/>
        <dbReference type="ChEBI" id="CHEBI:33019"/>
        <dbReference type="ChEBI" id="CHEBI:58038"/>
        <dbReference type="ChEBI" id="CHEBI:456215"/>
        <dbReference type="EC" id="1.13.12.7"/>
    </reaction>
</comment>
<gene>
    <name evidence="19" type="ORF">ILUMI_26849</name>
</gene>
<dbReference type="GO" id="GO:0046872">
    <property type="term" value="F:metal ion binding"/>
    <property type="evidence" value="ECO:0007669"/>
    <property type="project" value="UniProtKB-KW"/>
</dbReference>
<evidence type="ECO:0000256" key="2">
    <source>
        <dbReference type="ARBA" id="ARBA00004275"/>
    </source>
</evidence>
<organism evidence="19 20">
    <name type="scientific">Ignelater luminosus</name>
    <name type="common">Cucubano</name>
    <name type="synonym">Pyrophorus luminosus</name>
    <dbReference type="NCBI Taxonomy" id="2038154"/>
    <lineage>
        <taxon>Eukaryota</taxon>
        <taxon>Metazoa</taxon>
        <taxon>Ecdysozoa</taxon>
        <taxon>Arthropoda</taxon>
        <taxon>Hexapoda</taxon>
        <taxon>Insecta</taxon>
        <taxon>Pterygota</taxon>
        <taxon>Neoptera</taxon>
        <taxon>Endopterygota</taxon>
        <taxon>Coleoptera</taxon>
        <taxon>Polyphaga</taxon>
        <taxon>Elateriformia</taxon>
        <taxon>Elateroidea</taxon>
        <taxon>Elateridae</taxon>
        <taxon>Agrypninae</taxon>
        <taxon>Pyrophorini</taxon>
        <taxon>Ignelater</taxon>
    </lineage>
</organism>
<evidence type="ECO:0000256" key="11">
    <source>
        <dbReference type="ARBA" id="ARBA00023033"/>
    </source>
</evidence>
<dbReference type="Gene3D" id="3.30.300.30">
    <property type="match status" value="1"/>
</dbReference>
<dbReference type="Gene3D" id="3.40.50.980">
    <property type="match status" value="2"/>
</dbReference>
<dbReference type="Pfam" id="PF00501">
    <property type="entry name" value="AMP-binding"/>
    <property type="match status" value="1"/>
</dbReference>
<feature type="domain" description="AMP-binding enzyme C-terminal" evidence="18">
    <location>
        <begin position="449"/>
        <end position="525"/>
    </location>
</feature>
<evidence type="ECO:0000256" key="4">
    <source>
        <dbReference type="ARBA" id="ARBA00012532"/>
    </source>
</evidence>
<dbReference type="InterPro" id="IPR020845">
    <property type="entry name" value="AMP-binding_CS"/>
</dbReference>
<dbReference type="EC" id="1.13.12.7" evidence="4"/>
<dbReference type="PANTHER" id="PTHR24096">
    <property type="entry name" value="LONG-CHAIN-FATTY-ACID--COA LIGASE"/>
    <property type="match status" value="1"/>
</dbReference>
<dbReference type="GO" id="GO:0047077">
    <property type="term" value="F:Photinus-luciferin 4-monooxygenase (ATP-hydrolyzing) activity"/>
    <property type="evidence" value="ECO:0007669"/>
    <property type="project" value="UniProtKB-EC"/>
</dbReference>
<evidence type="ECO:0000256" key="1">
    <source>
        <dbReference type="ARBA" id="ARBA00001946"/>
    </source>
</evidence>
<dbReference type="GO" id="GO:0008218">
    <property type="term" value="P:bioluminescence"/>
    <property type="evidence" value="ECO:0007669"/>
    <property type="project" value="UniProtKB-KW"/>
</dbReference>
<keyword evidence="11" id="KW-0503">Monooxygenase</keyword>
<dbReference type="Pfam" id="PF13193">
    <property type="entry name" value="AMP-binding_C"/>
    <property type="match status" value="1"/>
</dbReference>
<dbReference type="EMBL" id="VTPC01091188">
    <property type="protein sequence ID" value="KAF2879338.1"/>
    <property type="molecule type" value="Genomic_DNA"/>
</dbReference>
<evidence type="ECO:0000259" key="18">
    <source>
        <dbReference type="Pfam" id="PF13193"/>
    </source>
</evidence>
<keyword evidence="10" id="KW-0560">Oxidoreductase</keyword>
<dbReference type="GO" id="GO:0005524">
    <property type="term" value="F:ATP binding"/>
    <property type="evidence" value="ECO:0007669"/>
    <property type="project" value="UniProtKB-KW"/>
</dbReference>
<dbReference type="PROSITE" id="PS00455">
    <property type="entry name" value="AMP_BINDING"/>
    <property type="match status" value="1"/>
</dbReference>
<keyword evidence="16" id="KW-0812">Transmembrane</keyword>
<protein>
    <recommendedName>
        <fullName evidence="5">Luciferin 4-monooxygenase</fullName>
        <ecNumber evidence="4">1.13.12.7</ecNumber>
    </recommendedName>
</protein>
<evidence type="ECO:0000256" key="8">
    <source>
        <dbReference type="ARBA" id="ARBA00022840"/>
    </source>
</evidence>
<keyword evidence="20" id="KW-1185">Reference proteome</keyword>
<dbReference type="GO" id="GO:0005777">
    <property type="term" value="C:peroxisome"/>
    <property type="evidence" value="ECO:0007669"/>
    <property type="project" value="UniProtKB-SubCell"/>
</dbReference>
<evidence type="ECO:0000256" key="9">
    <source>
        <dbReference type="ARBA" id="ARBA00022842"/>
    </source>
</evidence>
<keyword evidence="9" id="KW-0460">Magnesium</keyword>
<evidence type="ECO:0000313" key="20">
    <source>
        <dbReference type="Proteomes" id="UP000801492"/>
    </source>
</evidence>
<evidence type="ECO:0000256" key="12">
    <source>
        <dbReference type="ARBA" id="ARBA00023140"/>
    </source>
</evidence>
<keyword evidence="14" id="KW-0599">Photoprotein</keyword>
<dbReference type="Proteomes" id="UP000801492">
    <property type="component" value="Unassembled WGS sequence"/>
</dbReference>
<dbReference type="PANTHER" id="PTHR24096:SF423">
    <property type="entry name" value="GM05240P"/>
    <property type="match status" value="1"/>
</dbReference>
<accession>A0A8K0C402</accession>
<evidence type="ECO:0000256" key="3">
    <source>
        <dbReference type="ARBA" id="ARBA00006432"/>
    </source>
</evidence>
<evidence type="ECO:0000259" key="17">
    <source>
        <dbReference type="Pfam" id="PF00501"/>
    </source>
</evidence>
<feature type="transmembrane region" description="Helical" evidence="16">
    <location>
        <begin position="239"/>
        <end position="260"/>
    </location>
</feature>
<sequence>MKKEKNILYGPEPLYPIEESTAGKQLYDALLKHSHLPEAMIDAQTKKPFSYRTLFETTCRLAQSLQKCGYKQNDVMSVCSENNLKFFFPVIAALYLGMVTAPLNQNYTPGELHNVLNISKPQLIFCSKTVLPKILELKKKYTFVKRIIILDVDEDMFGCESLSNFILHNADKDPKKFEPVNFNLDEQVAAILCSSGTTGLPKGVMLTHKNFSVRFAHVKDPNPGTETIPGVTVLSFMPFFHGFGFLSNLGYLLMGLRIIILKRFEPELFLKSIQDYEVRNIISVPPIVLFLSKSPLVDKYDLSSLKELGCGAAPLAKEVAEAAAKRLNLKGIRTGYGLTEATLVITHTLPNKFKSGSSGKLVSFMSAKVVDVNTGKSVGPNVVGELCLKGDMLMKGYAGNIKATKEAIDENGWLHTGDLGYYTEEEYFYIVDRLKELIKYKGFQVAPAELEEVLLRHPCIRDAAVVGVSDETVGELPAAFVVKQSGTQITENEVIDYIAGQVSYTKYLRGGVRFIEEIPRSATGKIQRKELQKLILPKQSKL</sequence>
<evidence type="ECO:0000256" key="14">
    <source>
        <dbReference type="ARBA" id="ARBA00023262"/>
    </source>
</evidence>
<name>A0A8K0C402_IGNLU</name>
<dbReference type="InterPro" id="IPR025110">
    <property type="entry name" value="AMP-bd_C"/>
</dbReference>
<proteinExistence type="inferred from homology"/>
<feature type="domain" description="AMP-dependent synthetase/ligase" evidence="17">
    <location>
        <begin position="39"/>
        <end position="397"/>
    </location>
</feature>
<comment type="cofactor">
    <cofactor evidence="1">
        <name>Mg(2+)</name>
        <dbReference type="ChEBI" id="CHEBI:18420"/>
    </cofactor>
</comment>
<dbReference type="FunFam" id="3.30.300.30:FF:000007">
    <property type="entry name" value="4-coumarate--CoA ligase 2"/>
    <property type="match status" value="1"/>
</dbReference>
<dbReference type="GO" id="GO:0016405">
    <property type="term" value="F:CoA-ligase activity"/>
    <property type="evidence" value="ECO:0007669"/>
    <property type="project" value="TreeGrafter"/>
</dbReference>
<evidence type="ECO:0000256" key="7">
    <source>
        <dbReference type="ARBA" id="ARBA00022741"/>
    </source>
</evidence>